<dbReference type="Proteomes" id="UP000054007">
    <property type="component" value="Unassembled WGS sequence"/>
</dbReference>
<keyword evidence="2" id="KW-1185">Reference proteome</keyword>
<organism evidence="1 2">
    <name type="scientific">Cylindrobasidium torrendii FP15055 ss-10</name>
    <dbReference type="NCBI Taxonomy" id="1314674"/>
    <lineage>
        <taxon>Eukaryota</taxon>
        <taxon>Fungi</taxon>
        <taxon>Dikarya</taxon>
        <taxon>Basidiomycota</taxon>
        <taxon>Agaricomycotina</taxon>
        <taxon>Agaricomycetes</taxon>
        <taxon>Agaricomycetidae</taxon>
        <taxon>Agaricales</taxon>
        <taxon>Marasmiineae</taxon>
        <taxon>Physalacriaceae</taxon>
        <taxon>Cylindrobasidium</taxon>
    </lineage>
</organism>
<name>A0A0D7AT21_9AGAR</name>
<proteinExistence type="predicted"/>
<sequence>MVVSYRTAPDVLAPFPSQLLNAEIDRDTRDLGYRTGASGWGRDYSITPPAFASLVSTLAGYFPSSKKMNNASISVEALGGHAPHRLISLLIATVEVPLEIWLEICWWAIATSKPVNRNTIWLSLARTNQMFRSIVCSIAEEHGWLYLSTPLHTSATLSMRDHPLHRAAHLTVVINTRRWEYQDISTFVGTLLSFHGPRIEELVIEGQQWADLLPPCYLPNLKSLAFEKGAGIPPKALITSPMLLLHAILVDGGFKDIGIHRCHYLVSLQYAPNTWISFLNDTAILSQTSTLKKLTVFSPKDEWDLDPDEADRSTATLCLPLSLSSLHVPWELVFLLQEMPPLPSLLEFGVGDSNSAWQSGPGRYTDDVTPIVTKCPTIQAIAIHDAREALALGMPTHWQKIVHLEVTEASVPDSWTQRCTLTRLRCLTIHAIALNALSSISAPELVRLEIQRSYITPPSAVPLNQWLERHRETQGSQLFSLSIWGLEYRDLRISSLRGIHHILLHVSEGLLTLQEVLLQCPPEELAGLSSLSITTDSYLDFKLAPPPCLYAHVEGVRSMFPLALKHFSYTLSLSPEQIEQLRWTYGRQWSPELI</sequence>
<dbReference type="AlphaFoldDB" id="A0A0D7AT21"/>
<accession>A0A0D7AT21</accession>
<reference evidence="1 2" key="1">
    <citation type="journal article" date="2015" name="Fungal Genet. Biol.">
        <title>Evolution of novel wood decay mechanisms in Agaricales revealed by the genome sequences of Fistulina hepatica and Cylindrobasidium torrendii.</title>
        <authorList>
            <person name="Floudas D."/>
            <person name="Held B.W."/>
            <person name="Riley R."/>
            <person name="Nagy L.G."/>
            <person name="Koehler G."/>
            <person name="Ransdell A.S."/>
            <person name="Younus H."/>
            <person name="Chow J."/>
            <person name="Chiniquy J."/>
            <person name="Lipzen A."/>
            <person name="Tritt A."/>
            <person name="Sun H."/>
            <person name="Haridas S."/>
            <person name="LaButti K."/>
            <person name="Ohm R.A."/>
            <person name="Kues U."/>
            <person name="Blanchette R.A."/>
            <person name="Grigoriev I.V."/>
            <person name="Minto R.E."/>
            <person name="Hibbett D.S."/>
        </authorList>
    </citation>
    <scope>NUCLEOTIDE SEQUENCE [LARGE SCALE GENOMIC DNA]</scope>
    <source>
        <strain evidence="1 2">FP15055 ss-10</strain>
    </source>
</reference>
<protein>
    <submittedName>
        <fullName evidence="1">Uncharacterized protein</fullName>
    </submittedName>
</protein>
<dbReference type="EMBL" id="KN881030">
    <property type="protein sequence ID" value="KIY61160.1"/>
    <property type="molecule type" value="Genomic_DNA"/>
</dbReference>
<evidence type="ECO:0000313" key="1">
    <source>
        <dbReference type="EMBL" id="KIY61160.1"/>
    </source>
</evidence>
<evidence type="ECO:0000313" key="2">
    <source>
        <dbReference type="Proteomes" id="UP000054007"/>
    </source>
</evidence>
<gene>
    <name evidence="1" type="ORF">CYLTODRAFT_460093</name>
</gene>